<dbReference type="Proteomes" id="UP001317822">
    <property type="component" value="Chromosome"/>
</dbReference>
<dbReference type="Pfam" id="PF13290">
    <property type="entry name" value="CHB_HEX_C_1"/>
    <property type="match status" value="1"/>
</dbReference>
<comment type="similarity">
    <text evidence="2">Belongs to the glycosyl hydrolase 20 family.</text>
</comment>
<dbReference type="EC" id="3.2.1.52" evidence="3"/>
<name>A0ABN6UFC6_9GAMM</name>
<dbReference type="InterPro" id="IPR029018">
    <property type="entry name" value="Hex-like_dom2"/>
</dbReference>
<comment type="catalytic activity">
    <reaction evidence="1">
        <text>Hydrolysis of terminal non-reducing N-acetyl-D-hexosamine residues in N-acetyl-beta-D-hexosaminides.</text>
        <dbReference type="EC" id="3.2.1.52"/>
    </reaction>
</comment>
<dbReference type="InterPro" id="IPR025705">
    <property type="entry name" value="Beta_hexosaminidase_sua/sub"/>
</dbReference>
<dbReference type="Pfam" id="PF02838">
    <property type="entry name" value="Glyco_hydro_20b"/>
    <property type="match status" value="1"/>
</dbReference>
<keyword evidence="5" id="KW-0326">Glycosidase</keyword>
<feature type="region of interest" description="Disordered" evidence="8">
    <location>
        <begin position="25"/>
        <end position="50"/>
    </location>
</feature>
<evidence type="ECO:0000256" key="2">
    <source>
        <dbReference type="ARBA" id="ARBA00006285"/>
    </source>
</evidence>
<dbReference type="Gene3D" id="3.20.20.80">
    <property type="entry name" value="Glycosidases"/>
    <property type="match status" value="1"/>
</dbReference>
<dbReference type="CDD" id="cd04084">
    <property type="entry name" value="CBM6_xylanase-like"/>
    <property type="match status" value="1"/>
</dbReference>
<dbReference type="Gene3D" id="2.60.120.260">
    <property type="entry name" value="Galactose-binding domain-like"/>
    <property type="match status" value="1"/>
</dbReference>
<dbReference type="InterPro" id="IPR017853">
    <property type="entry name" value="GH"/>
</dbReference>
<accession>A0ABN6UFC6</accession>
<gene>
    <name evidence="12" type="ORF">LA521A_02030</name>
</gene>
<reference evidence="12 13" key="1">
    <citation type="journal article" date="2023" name="Int. J. Syst. Evol. Microbiol.">
        <title>Physiological and genomic analyses of cobalamin (vitamin B12)-auxotrophy of Lysobacter auxotrophicus sp. nov., a methionine-auxotrophic chitinolytic bacterium isolated from chitin-treated soil.</title>
        <authorList>
            <person name="Saito A."/>
            <person name="Dohra H."/>
            <person name="Hamada M."/>
            <person name="Moriuchi R."/>
            <person name="Kotsuchibashi Y."/>
            <person name="Mori K."/>
        </authorList>
    </citation>
    <scope>NUCLEOTIDE SEQUENCE [LARGE SCALE GENOMIC DNA]</scope>
    <source>
        <strain evidence="12 13">5-21a</strain>
    </source>
</reference>
<feature type="domain" description="Glycoside hydrolase family 20 catalytic" evidence="9">
    <location>
        <begin position="188"/>
        <end position="530"/>
    </location>
</feature>
<dbReference type="PANTHER" id="PTHR22600">
    <property type="entry name" value="BETA-HEXOSAMINIDASE"/>
    <property type="match status" value="1"/>
</dbReference>
<dbReference type="SUPFAM" id="SSF51445">
    <property type="entry name" value="(Trans)glycosidases"/>
    <property type="match status" value="1"/>
</dbReference>
<feature type="compositionally biased region" description="Low complexity" evidence="8">
    <location>
        <begin position="28"/>
        <end position="50"/>
    </location>
</feature>
<evidence type="ECO:0000256" key="6">
    <source>
        <dbReference type="ARBA" id="ARBA00030512"/>
    </source>
</evidence>
<evidence type="ECO:0000256" key="4">
    <source>
        <dbReference type="ARBA" id="ARBA00022801"/>
    </source>
</evidence>
<sequence length="797" mass="86682">MKRQLVLGLAAVAMAMGLSGCKRDDAPAADATGTTAAKPADTTPSTATTTISASAAATPVIPRPAKVELRDGRFAFGPQSRIAVAGTDAEATRIAQDFAARVQTARGFAPQVGGAAEGAGVVFAIDANIAPEGDEAYVVDITPQGTKVSARKPAGLFYGAVTLWQLLADGAQGEASIAAQRIEDAPRFGWRGLMLDVARHFRTPDEVKTLLDQMALHKLNTFHWHLTDDQGWRVEIKQYPKLTQVGGCRIPAGAAGRDAKGKPKPYCGFYTQDEIRDIVKYAADRYITVVPEFDLPGHAQAAIASYPEFGVPGTAPPVSPDWGINTWLFNVDDNTFKFLENVLDEMMPLFPGRYFHLGGDEAAKDQWEQSATVQAKRKELRLKDDMQLQSWFMGRLGKYIEAHGKRMIGWDEILEGGPPADAAVMSWRGTDGAIEAARAGHDVVLSPSPDLYLNHVQSDAADETPGRLDVKSLKDVYGFKVVPVQLNAEQARHVLGAQGNLWTEHHRTMERVERAMFPRGAALAEVTWSPESRLDWDDFLQRMAFQMERYRLTGFDASDSAFAVRFTPQPIADGKGSLALTSQSGFGTIRYTLDGTEPAATSPVYTHPLELPLPTTVKANAFADDRVLAAARTFELDVRSLRARTSNALRSCKKDLMLRMEDDAPSDGKDGDRRLLLADVFDPCWIYDAAQLDGIATVEVRVGQLPHNYALWKEASKVVTRPAKIPGGALEVRLDGCEGEPIAVLPLAPARKSDGLTTLTAPMPTQAGRHDLCFTFASGEYNPMWVVDEVALLPAAR</sequence>
<evidence type="ECO:0000313" key="12">
    <source>
        <dbReference type="EMBL" id="BDU15002.1"/>
    </source>
</evidence>
<evidence type="ECO:0000256" key="8">
    <source>
        <dbReference type="SAM" id="MobiDB-lite"/>
    </source>
</evidence>
<dbReference type="InterPro" id="IPR015883">
    <property type="entry name" value="Glyco_hydro_20_cat"/>
</dbReference>
<evidence type="ECO:0000256" key="5">
    <source>
        <dbReference type="ARBA" id="ARBA00023295"/>
    </source>
</evidence>
<keyword evidence="4" id="KW-0378">Hydrolase</keyword>
<proteinExistence type="inferred from homology"/>
<keyword evidence="13" id="KW-1185">Reference proteome</keyword>
<organism evidence="12 13">
    <name type="scientific">Lysobacter auxotrophicus</name>
    <dbReference type="NCBI Taxonomy" id="2992573"/>
    <lineage>
        <taxon>Bacteria</taxon>
        <taxon>Pseudomonadati</taxon>
        <taxon>Pseudomonadota</taxon>
        <taxon>Gammaproteobacteria</taxon>
        <taxon>Lysobacterales</taxon>
        <taxon>Lysobacteraceae</taxon>
        <taxon>Lysobacter</taxon>
    </lineage>
</organism>
<evidence type="ECO:0000256" key="1">
    <source>
        <dbReference type="ARBA" id="ARBA00001231"/>
    </source>
</evidence>
<feature type="domain" description="GH29D-like beta-sandwich" evidence="11">
    <location>
        <begin position="576"/>
        <end position="625"/>
    </location>
</feature>
<dbReference type="Gene3D" id="3.30.379.10">
    <property type="entry name" value="Chitobiase/beta-hexosaminidase domain 2-like"/>
    <property type="match status" value="1"/>
</dbReference>
<dbReference type="SUPFAM" id="SSF55545">
    <property type="entry name" value="beta-N-acetylhexosaminidase-like domain"/>
    <property type="match status" value="1"/>
</dbReference>
<evidence type="ECO:0000313" key="13">
    <source>
        <dbReference type="Proteomes" id="UP001317822"/>
    </source>
</evidence>
<protein>
    <recommendedName>
        <fullName evidence="3">beta-N-acetylhexosaminidase</fullName>
        <ecNumber evidence="3">3.2.1.52</ecNumber>
    </recommendedName>
    <alternativeName>
        <fullName evidence="6">Beta-N-acetylhexosaminidase</fullName>
    </alternativeName>
    <alternativeName>
        <fullName evidence="7">N-acetyl-beta-glucosaminidase</fullName>
    </alternativeName>
</protein>
<dbReference type="RefSeq" id="WP_281780544.1">
    <property type="nucleotide sequence ID" value="NZ_AP027041.1"/>
</dbReference>
<evidence type="ECO:0000259" key="10">
    <source>
        <dbReference type="Pfam" id="PF02838"/>
    </source>
</evidence>
<feature type="domain" description="Beta-hexosaminidase bacterial type N-terminal" evidence="10">
    <location>
        <begin position="58"/>
        <end position="185"/>
    </location>
</feature>
<dbReference type="InterPro" id="IPR059177">
    <property type="entry name" value="GH29D-like_dom"/>
</dbReference>
<dbReference type="CDD" id="cd06563">
    <property type="entry name" value="GH20_chitobiase-like"/>
    <property type="match status" value="1"/>
</dbReference>
<dbReference type="PRINTS" id="PR00738">
    <property type="entry name" value="GLHYDRLASE20"/>
</dbReference>
<evidence type="ECO:0000259" key="11">
    <source>
        <dbReference type="Pfam" id="PF13290"/>
    </source>
</evidence>
<dbReference type="Pfam" id="PF00728">
    <property type="entry name" value="Glyco_hydro_20"/>
    <property type="match status" value="1"/>
</dbReference>
<dbReference type="InterPro" id="IPR015882">
    <property type="entry name" value="HEX_bac_N"/>
</dbReference>
<evidence type="ECO:0000256" key="7">
    <source>
        <dbReference type="ARBA" id="ARBA00033000"/>
    </source>
</evidence>
<dbReference type="PROSITE" id="PS51257">
    <property type="entry name" value="PROKAR_LIPOPROTEIN"/>
    <property type="match status" value="1"/>
</dbReference>
<dbReference type="EMBL" id="AP027041">
    <property type="protein sequence ID" value="BDU15002.1"/>
    <property type="molecule type" value="Genomic_DNA"/>
</dbReference>
<dbReference type="PANTHER" id="PTHR22600:SF57">
    <property type="entry name" value="BETA-N-ACETYLHEXOSAMINIDASE"/>
    <property type="match status" value="1"/>
</dbReference>
<evidence type="ECO:0000259" key="9">
    <source>
        <dbReference type="Pfam" id="PF00728"/>
    </source>
</evidence>
<evidence type="ECO:0000256" key="3">
    <source>
        <dbReference type="ARBA" id="ARBA00012663"/>
    </source>
</evidence>